<dbReference type="STRING" id="394096.DB31_4389"/>
<evidence type="ECO:0000259" key="6">
    <source>
        <dbReference type="SMART" id="SM00363"/>
    </source>
</evidence>
<name>A0A085W2N3_9BACT</name>
<dbReference type="Gene3D" id="3.30.2350.10">
    <property type="entry name" value="Pseudouridine synthase"/>
    <property type="match status" value="1"/>
</dbReference>
<accession>A0A085W2N3</accession>
<dbReference type="GO" id="GO:0000455">
    <property type="term" value="P:enzyme-directed rRNA pseudouridine synthesis"/>
    <property type="evidence" value="ECO:0007669"/>
    <property type="project" value="UniProtKB-ARBA"/>
</dbReference>
<dbReference type="EMBL" id="JMCB01000024">
    <property type="protein sequence ID" value="KFE61946.1"/>
    <property type="molecule type" value="Genomic_DNA"/>
</dbReference>
<sequence>MTLPALSGALAAEQAAENEGAAEGMKAGGVREPSKGNKWGETRKTLARKKTPRWLEAARLRQGAPPPAGRADWLARALGRAGVMPRVEAERAIRDGRVEVGGRVEREPFAPVHPEVEVRVDGQVRSLDAPLLVLMFHKPAGVIVAGTDPEGVGTVFDRLRAVLPAELQGFEWYAIGRLDRDTTGLLLFTNDEQVVQHGTSPETHLPKRYVAEVAGRPSEEALRRLREGLVLDDGPTRPAGARLLGPERVELVLTEGRHHQVKRMLAAVGHPVKALHREAVGSVALDVPLGAWRQLSVPEVSEGLGFSKDSTPGGNGR</sequence>
<evidence type="ECO:0000313" key="7">
    <source>
        <dbReference type="EMBL" id="KFE61946.1"/>
    </source>
</evidence>
<dbReference type="InterPro" id="IPR018496">
    <property type="entry name" value="PsdUridine_synth_RsuA/RluB_CS"/>
</dbReference>
<evidence type="ECO:0000256" key="3">
    <source>
        <dbReference type="PROSITE-ProRule" id="PRU00182"/>
    </source>
</evidence>
<dbReference type="NCBIfam" id="TIGR00093">
    <property type="entry name" value="pseudouridine synthase"/>
    <property type="match status" value="1"/>
</dbReference>
<keyword evidence="3" id="KW-0694">RNA-binding</keyword>
<dbReference type="SUPFAM" id="SSF55174">
    <property type="entry name" value="Alpha-L RNA-binding motif"/>
    <property type="match status" value="1"/>
</dbReference>
<dbReference type="GO" id="GO:0003723">
    <property type="term" value="F:RNA binding"/>
    <property type="evidence" value="ECO:0007669"/>
    <property type="project" value="UniProtKB-KW"/>
</dbReference>
<feature type="region of interest" description="Disordered" evidence="5">
    <location>
        <begin position="17"/>
        <end position="40"/>
    </location>
</feature>
<dbReference type="PANTHER" id="PTHR47683:SF2">
    <property type="entry name" value="RNA-BINDING S4 DOMAIN-CONTAINING PROTEIN"/>
    <property type="match status" value="1"/>
</dbReference>
<evidence type="ECO:0000256" key="4">
    <source>
        <dbReference type="RuleBase" id="RU003887"/>
    </source>
</evidence>
<reference evidence="7 8" key="1">
    <citation type="submission" date="2014-04" db="EMBL/GenBank/DDBJ databases">
        <title>Genome assembly of Hyalangium minutum DSM 14724.</title>
        <authorList>
            <person name="Sharma G."/>
            <person name="Subramanian S."/>
        </authorList>
    </citation>
    <scope>NUCLEOTIDE SEQUENCE [LARGE SCALE GENOMIC DNA]</scope>
    <source>
        <strain evidence="7 8">DSM 14724</strain>
    </source>
</reference>
<dbReference type="EC" id="5.4.99.-" evidence="4"/>
<comment type="similarity">
    <text evidence="1 4">Belongs to the pseudouridine synthase RsuA family.</text>
</comment>
<dbReference type="InterPro" id="IPR006145">
    <property type="entry name" value="PsdUridine_synth_RsuA/RluA"/>
</dbReference>
<dbReference type="Pfam" id="PF00849">
    <property type="entry name" value="PseudoU_synth_2"/>
    <property type="match status" value="1"/>
</dbReference>
<dbReference type="SUPFAM" id="SSF55120">
    <property type="entry name" value="Pseudouridine synthase"/>
    <property type="match status" value="1"/>
</dbReference>
<evidence type="ECO:0000313" key="8">
    <source>
        <dbReference type="Proteomes" id="UP000028725"/>
    </source>
</evidence>
<evidence type="ECO:0000256" key="2">
    <source>
        <dbReference type="ARBA" id="ARBA00023235"/>
    </source>
</evidence>
<keyword evidence="8" id="KW-1185">Reference proteome</keyword>
<dbReference type="AlphaFoldDB" id="A0A085W2N3"/>
<feature type="domain" description="RNA-binding S4" evidence="6">
    <location>
        <begin position="72"/>
        <end position="132"/>
    </location>
</feature>
<protein>
    <recommendedName>
        <fullName evidence="4">Pseudouridine synthase</fullName>
        <ecNumber evidence="4">5.4.99.-</ecNumber>
    </recommendedName>
</protein>
<dbReference type="SMART" id="SM00363">
    <property type="entry name" value="S4"/>
    <property type="match status" value="1"/>
</dbReference>
<dbReference type="Gene3D" id="3.10.290.10">
    <property type="entry name" value="RNA-binding S4 domain"/>
    <property type="match status" value="1"/>
</dbReference>
<dbReference type="PANTHER" id="PTHR47683">
    <property type="entry name" value="PSEUDOURIDINE SYNTHASE FAMILY PROTEIN-RELATED"/>
    <property type="match status" value="1"/>
</dbReference>
<dbReference type="InterPro" id="IPR000748">
    <property type="entry name" value="PsdUridine_synth_RsuA/RluB/E/F"/>
</dbReference>
<dbReference type="InterPro" id="IPR002942">
    <property type="entry name" value="S4_RNA-bd"/>
</dbReference>
<evidence type="ECO:0000256" key="5">
    <source>
        <dbReference type="SAM" id="MobiDB-lite"/>
    </source>
</evidence>
<organism evidence="7 8">
    <name type="scientific">Hyalangium minutum</name>
    <dbReference type="NCBI Taxonomy" id="394096"/>
    <lineage>
        <taxon>Bacteria</taxon>
        <taxon>Pseudomonadati</taxon>
        <taxon>Myxococcota</taxon>
        <taxon>Myxococcia</taxon>
        <taxon>Myxococcales</taxon>
        <taxon>Cystobacterineae</taxon>
        <taxon>Archangiaceae</taxon>
        <taxon>Hyalangium</taxon>
    </lineage>
</organism>
<proteinExistence type="inferred from homology"/>
<dbReference type="InterPro" id="IPR036986">
    <property type="entry name" value="S4_RNA-bd_sf"/>
</dbReference>
<keyword evidence="2 4" id="KW-0413">Isomerase</keyword>
<dbReference type="InterPro" id="IPR050343">
    <property type="entry name" value="RsuA_PseudoU_synthase"/>
</dbReference>
<dbReference type="Proteomes" id="UP000028725">
    <property type="component" value="Unassembled WGS sequence"/>
</dbReference>
<gene>
    <name evidence="7" type="ORF">DB31_4389</name>
</gene>
<evidence type="ECO:0000256" key="1">
    <source>
        <dbReference type="ARBA" id="ARBA00008348"/>
    </source>
</evidence>
<dbReference type="PROSITE" id="PS50889">
    <property type="entry name" value="S4"/>
    <property type="match status" value="1"/>
</dbReference>
<dbReference type="GO" id="GO:0120159">
    <property type="term" value="F:rRNA pseudouridine synthase activity"/>
    <property type="evidence" value="ECO:0007669"/>
    <property type="project" value="UniProtKB-ARBA"/>
</dbReference>
<dbReference type="PROSITE" id="PS01149">
    <property type="entry name" value="PSI_RSU"/>
    <property type="match status" value="1"/>
</dbReference>
<comment type="caution">
    <text evidence="7">The sequence shown here is derived from an EMBL/GenBank/DDBJ whole genome shotgun (WGS) entry which is preliminary data.</text>
</comment>
<dbReference type="PATRIC" id="fig|394096.3.peg.8121"/>
<dbReference type="InterPro" id="IPR020103">
    <property type="entry name" value="PsdUridine_synth_cat_dom_sf"/>
</dbReference>